<keyword evidence="3 7" id="KW-0489">Methyltransferase</keyword>
<feature type="binding site" evidence="7 8">
    <location>
        <position position="9"/>
    </location>
    <ligand>
        <name>S-adenosyl-L-methionine</name>
        <dbReference type="ChEBI" id="CHEBI:59789"/>
    </ligand>
</feature>
<feature type="binding site" evidence="7 8">
    <location>
        <position position="99"/>
    </location>
    <ligand>
        <name>S-adenosyl-L-methionine</name>
        <dbReference type="ChEBI" id="CHEBI:59789"/>
    </ligand>
</feature>
<dbReference type="FunFam" id="3.40.50.150:FF:000023">
    <property type="entry name" value="Ribosomal RNA small subunit methyltransferase A"/>
    <property type="match status" value="1"/>
</dbReference>
<comment type="similarity">
    <text evidence="7">Belongs to the class I-like SAM-binding methyltransferase superfamily. rRNA adenine N(6)-methyltransferase family. RsmA subfamily.</text>
</comment>
<dbReference type="InterPro" id="IPR020598">
    <property type="entry name" value="rRNA_Ade_methylase_Trfase_N"/>
</dbReference>
<dbReference type="HAMAP" id="MF_00607">
    <property type="entry name" value="16SrRNA_methyltr_A"/>
    <property type="match status" value="1"/>
</dbReference>
<feature type="domain" description="Ribosomal RNA adenine methylase transferase N-terminal" evidence="9">
    <location>
        <begin position="16"/>
        <end position="183"/>
    </location>
</feature>
<name>A0A2J6WPW8_9BACT</name>
<dbReference type="InterPro" id="IPR001737">
    <property type="entry name" value="KsgA/Erm"/>
</dbReference>
<dbReference type="PROSITE" id="PS51689">
    <property type="entry name" value="SAM_RNA_A_N6_MT"/>
    <property type="match status" value="1"/>
</dbReference>
<proteinExistence type="inferred from homology"/>
<organism evidence="10 11">
    <name type="scientific">Thermodesulfovibrio aggregans</name>
    <dbReference type="NCBI Taxonomy" id="86166"/>
    <lineage>
        <taxon>Bacteria</taxon>
        <taxon>Pseudomonadati</taxon>
        <taxon>Nitrospirota</taxon>
        <taxon>Thermodesulfovibrionia</taxon>
        <taxon>Thermodesulfovibrionales</taxon>
        <taxon>Thermodesulfovibrionaceae</taxon>
        <taxon>Thermodesulfovibrio</taxon>
    </lineage>
</organism>
<dbReference type="PANTHER" id="PTHR11727:SF7">
    <property type="entry name" value="DIMETHYLADENOSINE TRANSFERASE-RELATED"/>
    <property type="match status" value="1"/>
</dbReference>
<dbReference type="PANTHER" id="PTHR11727">
    <property type="entry name" value="DIMETHYLADENOSINE TRANSFERASE"/>
    <property type="match status" value="1"/>
</dbReference>
<dbReference type="AlphaFoldDB" id="A0A2J6WPW8"/>
<keyword evidence="1 7" id="KW-0963">Cytoplasm</keyword>
<comment type="subcellular location">
    <subcellularLocation>
        <location evidence="7">Cytoplasm</location>
    </subcellularLocation>
</comment>
<evidence type="ECO:0000256" key="4">
    <source>
        <dbReference type="ARBA" id="ARBA00022679"/>
    </source>
</evidence>
<feature type="binding site" evidence="7 8">
    <location>
        <position position="11"/>
    </location>
    <ligand>
        <name>S-adenosyl-L-methionine</name>
        <dbReference type="ChEBI" id="CHEBI:59789"/>
    </ligand>
</feature>
<dbReference type="GO" id="GO:0005829">
    <property type="term" value="C:cytosol"/>
    <property type="evidence" value="ECO:0007669"/>
    <property type="project" value="TreeGrafter"/>
</dbReference>
<dbReference type="Gene3D" id="3.40.50.150">
    <property type="entry name" value="Vaccinia Virus protein VP39"/>
    <property type="match status" value="1"/>
</dbReference>
<evidence type="ECO:0000313" key="11">
    <source>
        <dbReference type="Proteomes" id="UP000242288"/>
    </source>
</evidence>
<dbReference type="GO" id="GO:0052908">
    <property type="term" value="F:16S rRNA (adenine(1518)-N(6)/adenine(1519)-N(6))-dimethyltransferase activity"/>
    <property type="evidence" value="ECO:0007669"/>
    <property type="project" value="UniProtKB-EC"/>
</dbReference>
<dbReference type="Gene3D" id="1.10.8.100">
    <property type="entry name" value="Ribosomal RNA adenine dimethylase-like, domain 2"/>
    <property type="match status" value="1"/>
</dbReference>
<keyword evidence="5 7" id="KW-0949">S-adenosyl-L-methionine</keyword>
<accession>A0A2J6WPW8</accession>
<comment type="catalytic activity">
    <reaction evidence="7">
        <text>adenosine(1518)/adenosine(1519) in 16S rRNA + 4 S-adenosyl-L-methionine = N(6)-dimethyladenosine(1518)/N(6)-dimethyladenosine(1519) in 16S rRNA + 4 S-adenosyl-L-homocysteine + 4 H(+)</text>
        <dbReference type="Rhea" id="RHEA:19609"/>
        <dbReference type="Rhea" id="RHEA-COMP:10232"/>
        <dbReference type="Rhea" id="RHEA-COMP:10233"/>
        <dbReference type="ChEBI" id="CHEBI:15378"/>
        <dbReference type="ChEBI" id="CHEBI:57856"/>
        <dbReference type="ChEBI" id="CHEBI:59789"/>
        <dbReference type="ChEBI" id="CHEBI:74411"/>
        <dbReference type="ChEBI" id="CHEBI:74493"/>
        <dbReference type="EC" id="2.1.1.182"/>
    </reaction>
</comment>
<dbReference type="Proteomes" id="UP000242288">
    <property type="component" value="Unassembled WGS sequence"/>
</dbReference>
<evidence type="ECO:0000256" key="6">
    <source>
        <dbReference type="ARBA" id="ARBA00022884"/>
    </source>
</evidence>
<dbReference type="NCBIfam" id="TIGR00755">
    <property type="entry name" value="ksgA"/>
    <property type="match status" value="1"/>
</dbReference>
<evidence type="ECO:0000256" key="7">
    <source>
        <dbReference type="HAMAP-Rule" id="MF_00607"/>
    </source>
</evidence>
<dbReference type="EMBL" id="PNIO01000008">
    <property type="protein sequence ID" value="PMP72431.1"/>
    <property type="molecule type" value="Genomic_DNA"/>
</dbReference>
<keyword evidence="4 7" id="KW-0808">Transferase</keyword>
<dbReference type="SMART" id="SM00650">
    <property type="entry name" value="rADc"/>
    <property type="match status" value="1"/>
</dbReference>
<dbReference type="InterPro" id="IPR011530">
    <property type="entry name" value="rRNA_adenine_dimethylase"/>
</dbReference>
<keyword evidence="6 7" id="KW-0694">RNA-binding</keyword>
<dbReference type="InterPro" id="IPR023165">
    <property type="entry name" value="rRNA_Ade_diMease-like_C"/>
</dbReference>
<dbReference type="FunFam" id="1.10.8.100:FF:000001">
    <property type="entry name" value="Ribosomal RNA small subunit methyltransferase A"/>
    <property type="match status" value="1"/>
</dbReference>
<evidence type="ECO:0000256" key="1">
    <source>
        <dbReference type="ARBA" id="ARBA00022490"/>
    </source>
</evidence>
<dbReference type="CDD" id="cd02440">
    <property type="entry name" value="AdoMet_MTases"/>
    <property type="match status" value="1"/>
</dbReference>
<dbReference type="InterPro" id="IPR020596">
    <property type="entry name" value="rRNA_Ade_Mease_Trfase_CS"/>
</dbReference>
<dbReference type="GO" id="GO:0003723">
    <property type="term" value="F:RNA binding"/>
    <property type="evidence" value="ECO:0007669"/>
    <property type="project" value="UniProtKB-UniRule"/>
</dbReference>
<feature type="binding site" evidence="7 8">
    <location>
        <position position="57"/>
    </location>
    <ligand>
        <name>S-adenosyl-L-methionine</name>
        <dbReference type="ChEBI" id="CHEBI:59789"/>
    </ligand>
</feature>
<evidence type="ECO:0000256" key="3">
    <source>
        <dbReference type="ARBA" id="ARBA00022603"/>
    </source>
</evidence>
<evidence type="ECO:0000256" key="2">
    <source>
        <dbReference type="ARBA" id="ARBA00022552"/>
    </source>
</evidence>
<evidence type="ECO:0000256" key="5">
    <source>
        <dbReference type="ARBA" id="ARBA00022691"/>
    </source>
</evidence>
<dbReference type="InterPro" id="IPR029063">
    <property type="entry name" value="SAM-dependent_MTases_sf"/>
</dbReference>
<dbReference type="EC" id="2.1.1.182" evidence="7"/>
<dbReference type="SUPFAM" id="SSF53335">
    <property type="entry name" value="S-adenosyl-L-methionine-dependent methyltransferases"/>
    <property type="match status" value="1"/>
</dbReference>
<feature type="binding site" evidence="7 8">
    <location>
        <position position="36"/>
    </location>
    <ligand>
        <name>S-adenosyl-L-methionine</name>
        <dbReference type="ChEBI" id="CHEBI:59789"/>
    </ligand>
</feature>
<evidence type="ECO:0000256" key="8">
    <source>
        <dbReference type="PROSITE-ProRule" id="PRU01026"/>
    </source>
</evidence>
<protein>
    <recommendedName>
        <fullName evidence="7">Ribosomal RNA small subunit methyltransferase A</fullName>
        <ecNumber evidence="7">2.1.1.182</ecNumber>
    </recommendedName>
    <alternativeName>
        <fullName evidence="7">16S rRNA (adenine(1518)-N(6)/adenine(1519)-N(6))-dimethyltransferase</fullName>
    </alternativeName>
    <alternativeName>
        <fullName evidence="7">16S rRNA dimethyladenosine transferase</fullName>
    </alternativeName>
    <alternativeName>
        <fullName evidence="7">16S rRNA dimethylase</fullName>
    </alternativeName>
    <alternativeName>
        <fullName evidence="7">S-adenosylmethionine-6-N', N'-adenosyl(rRNA) dimethyltransferase</fullName>
    </alternativeName>
</protein>
<dbReference type="PROSITE" id="PS01131">
    <property type="entry name" value="RRNA_A_DIMETH"/>
    <property type="match status" value="1"/>
</dbReference>
<sequence length="257" mass="29583">MAKKKLGQHFLRNKEILQRIVNVAEIEPQDKVVEIGAGMGDLTALLIEQAREVIAIEIDPALFRILKERFRQRQNLKLFNQDALKFPYEEIGQFKVVANIPYYITKPIIFRLIEVRNLISMTLTVQKEVAQRFIAVPGSKAYSALSIIVQYYTTAEIKFYIPAKFFSPPPEVESAVIKIQRRTEPAVKVADEKIFFKIVKSAFGQRRKMIANSLKSVVDEPKEFLNKIGINPLKRAEELSIEDFAYITNELCKFCKK</sequence>
<reference evidence="10 11" key="1">
    <citation type="submission" date="2018-01" db="EMBL/GenBank/DDBJ databases">
        <title>Metagenomic assembled genomes from two thermal pools in the Uzon Caldera, Kamchatka, Russia.</title>
        <authorList>
            <person name="Wilkins L."/>
            <person name="Ettinger C."/>
        </authorList>
    </citation>
    <scope>NUCLEOTIDE SEQUENCE [LARGE SCALE GENOMIC DNA]</scope>
    <source>
        <strain evidence="10">ZAV-04</strain>
    </source>
</reference>
<gene>
    <name evidence="7 10" type="primary">rsmA</name>
    <name evidence="7" type="synonym">ksgA</name>
    <name evidence="10" type="ORF">C0186_01165</name>
</gene>
<evidence type="ECO:0000259" key="9">
    <source>
        <dbReference type="SMART" id="SM00650"/>
    </source>
</evidence>
<comment type="caution">
    <text evidence="10">The sequence shown here is derived from an EMBL/GenBank/DDBJ whole genome shotgun (WGS) entry which is preliminary data.</text>
</comment>
<keyword evidence="2 7" id="KW-0698">rRNA processing</keyword>
<evidence type="ECO:0000313" key="10">
    <source>
        <dbReference type="EMBL" id="PMP72431.1"/>
    </source>
</evidence>
<dbReference type="Pfam" id="PF00398">
    <property type="entry name" value="RrnaAD"/>
    <property type="match status" value="1"/>
</dbReference>
<comment type="function">
    <text evidence="7">Specifically dimethylates two adjacent adenosines (A1518 and A1519) in the loop of a conserved hairpin near the 3'-end of 16S rRNA in the 30S particle. May play a critical role in biogenesis of 30S subunits.</text>
</comment>
<feature type="binding site" evidence="7 8">
    <location>
        <position position="82"/>
    </location>
    <ligand>
        <name>S-adenosyl-L-methionine</name>
        <dbReference type="ChEBI" id="CHEBI:59789"/>
    </ligand>
</feature>